<evidence type="ECO:0000313" key="2">
    <source>
        <dbReference type="EMBL" id="KAJ1178067.1"/>
    </source>
</evidence>
<proteinExistence type="predicted"/>
<keyword evidence="3" id="KW-1185">Reference proteome</keyword>
<dbReference type="AlphaFoldDB" id="A0AAV7TQW0"/>
<reference evidence="2" key="1">
    <citation type="journal article" date="2022" name="bioRxiv">
        <title>Sequencing and chromosome-scale assembly of the giantPleurodeles waltlgenome.</title>
        <authorList>
            <person name="Brown T."/>
            <person name="Elewa A."/>
            <person name="Iarovenko S."/>
            <person name="Subramanian E."/>
            <person name="Araus A.J."/>
            <person name="Petzold A."/>
            <person name="Susuki M."/>
            <person name="Suzuki K.-i.T."/>
            <person name="Hayashi T."/>
            <person name="Toyoda A."/>
            <person name="Oliveira C."/>
            <person name="Osipova E."/>
            <person name="Leigh N.D."/>
            <person name="Simon A."/>
            <person name="Yun M.H."/>
        </authorList>
    </citation>
    <scope>NUCLEOTIDE SEQUENCE</scope>
    <source>
        <strain evidence="2">20211129_DDA</strain>
        <tissue evidence="2">Liver</tissue>
    </source>
</reference>
<evidence type="ECO:0000256" key="1">
    <source>
        <dbReference type="SAM" id="Coils"/>
    </source>
</evidence>
<keyword evidence="1" id="KW-0175">Coiled coil</keyword>
<sequence>MEGDATRSQEVQGDGDAPLTRYFMEHLFGTLRGDFATLKQEIAAEVKEMKQEVVELGQRIDTVEQTQNASVEELDCYRRELLTLQDKNQELHYQIEDLENRLNKSRRTKGQQLEDDIRLLEATHGRSGSLAMQRQISTLRKQLRALDSDRAEYALLRTEQKYYTGAIGHDVYWPIGFGRRQKDAA</sequence>
<dbReference type="Gene3D" id="1.10.287.1490">
    <property type="match status" value="1"/>
</dbReference>
<evidence type="ECO:0000313" key="3">
    <source>
        <dbReference type="Proteomes" id="UP001066276"/>
    </source>
</evidence>
<name>A0AAV7TQW0_PLEWA</name>
<feature type="coiled-coil region" evidence="1">
    <location>
        <begin position="39"/>
        <end position="115"/>
    </location>
</feature>
<dbReference type="EMBL" id="JANPWB010000006">
    <property type="protein sequence ID" value="KAJ1178067.1"/>
    <property type="molecule type" value="Genomic_DNA"/>
</dbReference>
<accession>A0AAV7TQW0</accession>
<comment type="caution">
    <text evidence="2">The sequence shown here is derived from an EMBL/GenBank/DDBJ whole genome shotgun (WGS) entry which is preliminary data.</text>
</comment>
<organism evidence="2 3">
    <name type="scientific">Pleurodeles waltl</name>
    <name type="common">Iberian ribbed newt</name>
    <dbReference type="NCBI Taxonomy" id="8319"/>
    <lineage>
        <taxon>Eukaryota</taxon>
        <taxon>Metazoa</taxon>
        <taxon>Chordata</taxon>
        <taxon>Craniata</taxon>
        <taxon>Vertebrata</taxon>
        <taxon>Euteleostomi</taxon>
        <taxon>Amphibia</taxon>
        <taxon>Batrachia</taxon>
        <taxon>Caudata</taxon>
        <taxon>Salamandroidea</taxon>
        <taxon>Salamandridae</taxon>
        <taxon>Pleurodelinae</taxon>
        <taxon>Pleurodeles</taxon>
    </lineage>
</organism>
<gene>
    <name evidence="2" type="ORF">NDU88_003316</name>
</gene>
<protein>
    <submittedName>
        <fullName evidence="2">Uncharacterized protein</fullName>
    </submittedName>
</protein>
<dbReference type="Proteomes" id="UP001066276">
    <property type="component" value="Chromosome 3_2"/>
</dbReference>